<gene>
    <name evidence="2" type="ORF">DY000_02011534</name>
</gene>
<organism evidence="2 3">
    <name type="scientific">Brassica cretica</name>
    <name type="common">Mustard</name>
    <dbReference type="NCBI Taxonomy" id="69181"/>
    <lineage>
        <taxon>Eukaryota</taxon>
        <taxon>Viridiplantae</taxon>
        <taxon>Streptophyta</taxon>
        <taxon>Embryophyta</taxon>
        <taxon>Tracheophyta</taxon>
        <taxon>Spermatophyta</taxon>
        <taxon>Magnoliopsida</taxon>
        <taxon>eudicotyledons</taxon>
        <taxon>Gunneridae</taxon>
        <taxon>Pentapetalae</taxon>
        <taxon>rosids</taxon>
        <taxon>malvids</taxon>
        <taxon>Brassicales</taxon>
        <taxon>Brassicaceae</taxon>
        <taxon>Brassiceae</taxon>
        <taxon>Brassica</taxon>
    </lineage>
</organism>
<sequence length="80" mass="9312">MTEVSGSSYVEDVCYSVDVFLMVTIMMDVILWMPSDVYNQDVCYSVDVFLMVTIRMDVILWMPYWSKPNRLERKSVVSGP</sequence>
<keyword evidence="3" id="KW-1185">Reference proteome</keyword>
<keyword evidence="1" id="KW-0812">Transmembrane</keyword>
<feature type="transmembrane region" description="Helical" evidence="1">
    <location>
        <begin position="12"/>
        <end position="32"/>
    </location>
</feature>
<protein>
    <submittedName>
        <fullName evidence="2">Uncharacterized protein</fullName>
    </submittedName>
</protein>
<dbReference type="EMBL" id="QGKV02000759">
    <property type="protein sequence ID" value="KAF3569458.1"/>
    <property type="molecule type" value="Genomic_DNA"/>
</dbReference>
<name>A0ABQ7DC71_BRACR</name>
<keyword evidence="1" id="KW-0472">Membrane</keyword>
<dbReference type="Proteomes" id="UP000266723">
    <property type="component" value="Unassembled WGS sequence"/>
</dbReference>
<accession>A0ABQ7DC71</accession>
<feature type="transmembrane region" description="Helical" evidence="1">
    <location>
        <begin position="44"/>
        <end position="65"/>
    </location>
</feature>
<evidence type="ECO:0000256" key="1">
    <source>
        <dbReference type="SAM" id="Phobius"/>
    </source>
</evidence>
<evidence type="ECO:0000313" key="2">
    <source>
        <dbReference type="EMBL" id="KAF3569458.1"/>
    </source>
</evidence>
<comment type="caution">
    <text evidence="2">The sequence shown here is derived from an EMBL/GenBank/DDBJ whole genome shotgun (WGS) entry which is preliminary data.</text>
</comment>
<keyword evidence="1" id="KW-1133">Transmembrane helix</keyword>
<evidence type="ECO:0000313" key="3">
    <source>
        <dbReference type="Proteomes" id="UP000266723"/>
    </source>
</evidence>
<proteinExistence type="predicted"/>
<reference evidence="2 3" key="1">
    <citation type="journal article" date="2020" name="BMC Genomics">
        <title>Intraspecific diversification of the crop wild relative Brassica cretica Lam. using demographic model selection.</title>
        <authorList>
            <person name="Kioukis A."/>
            <person name="Michalopoulou V.A."/>
            <person name="Briers L."/>
            <person name="Pirintsos S."/>
            <person name="Studholme D.J."/>
            <person name="Pavlidis P."/>
            <person name="Sarris P.F."/>
        </authorList>
    </citation>
    <scope>NUCLEOTIDE SEQUENCE [LARGE SCALE GENOMIC DNA]</scope>
    <source>
        <strain evidence="3">cv. PFS-1207/04</strain>
    </source>
</reference>